<comment type="caution">
    <text evidence="4">The sequence shown here is derived from an EMBL/GenBank/DDBJ whole genome shotgun (WGS) entry which is preliminary data.</text>
</comment>
<dbReference type="InterPro" id="IPR018376">
    <property type="entry name" value="Enoyl-CoA_hyd/isom_CS"/>
</dbReference>
<evidence type="ECO:0000256" key="2">
    <source>
        <dbReference type="ARBA" id="ARBA00023239"/>
    </source>
</evidence>
<evidence type="ECO:0000256" key="1">
    <source>
        <dbReference type="ARBA" id="ARBA00005254"/>
    </source>
</evidence>
<comment type="similarity">
    <text evidence="1 3">Belongs to the enoyl-CoA hydratase/isomerase family.</text>
</comment>
<dbReference type="InterPro" id="IPR001753">
    <property type="entry name" value="Enoyl-CoA_hydra/iso"/>
</dbReference>
<dbReference type="InterPro" id="IPR014748">
    <property type="entry name" value="Enoyl-CoA_hydra_C"/>
</dbReference>
<keyword evidence="5" id="KW-1185">Reference proteome</keyword>
<sequence>MAYENIRLEKDGPLAILTVDRPKALNALNSATFHEMDDAIRSLKFDETRALIVTGGGDKAFVAGADIAEMVTITAAQAREFSALGHHVFQSLENLPIPTIAAVNGFALGGGLELALGCDLIYASEKAKLGLPEVTLGVIPGFGGTQRLTRLVGRARAKELLFTADRIDAARAKEMGLVLDVVPADKLMEHCRAVAAKILKNGPLAVAQAKRVVEYGADQDLRSANELERQGFAVLFGSEDQREGMAAFLAKRPAAFQGK</sequence>
<dbReference type="InterPro" id="IPR029045">
    <property type="entry name" value="ClpP/crotonase-like_dom_sf"/>
</dbReference>
<dbReference type="EMBL" id="JAAIYO010000003">
    <property type="protein sequence ID" value="MBE4749561.1"/>
    <property type="molecule type" value="Genomic_DNA"/>
</dbReference>
<dbReference type="Gene3D" id="3.90.226.10">
    <property type="entry name" value="2-enoyl-CoA Hydratase, Chain A, domain 1"/>
    <property type="match status" value="1"/>
</dbReference>
<reference evidence="4 5" key="1">
    <citation type="submission" date="2020-02" db="EMBL/GenBank/DDBJ databases">
        <authorList>
            <person name="Babadi Z.K."/>
            <person name="Risdian C."/>
            <person name="Ebrahimipour G.H."/>
            <person name="Wink J."/>
        </authorList>
    </citation>
    <scope>NUCLEOTIDE SEQUENCE [LARGE SCALE GENOMIC DNA]</scope>
    <source>
        <strain evidence="4 5">ZKHCc1 1396</strain>
    </source>
</reference>
<organism evidence="4 5">
    <name type="scientific">Corallococcus soli</name>
    <dbReference type="NCBI Taxonomy" id="2710757"/>
    <lineage>
        <taxon>Bacteria</taxon>
        <taxon>Pseudomonadati</taxon>
        <taxon>Myxococcota</taxon>
        <taxon>Myxococcia</taxon>
        <taxon>Myxococcales</taxon>
        <taxon>Cystobacterineae</taxon>
        <taxon>Myxococcaceae</taxon>
        <taxon>Corallococcus</taxon>
    </lineage>
</organism>
<accession>A0ABR9PNS0</accession>
<name>A0ABR9PNS0_9BACT</name>
<evidence type="ECO:0000256" key="3">
    <source>
        <dbReference type="RuleBase" id="RU003707"/>
    </source>
</evidence>
<dbReference type="Pfam" id="PF00378">
    <property type="entry name" value="ECH_1"/>
    <property type="match status" value="1"/>
</dbReference>
<proteinExistence type="inferred from homology"/>
<evidence type="ECO:0000313" key="4">
    <source>
        <dbReference type="EMBL" id="MBE4749561.1"/>
    </source>
</evidence>
<dbReference type="SUPFAM" id="SSF52096">
    <property type="entry name" value="ClpP/crotonase"/>
    <property type="match status" value="1"/>
</dbReference>
<dbReference type="Gene3D" id="1.10.12.10">
    <property type="entry name" value="Lyase 2-enoyl-coa Hydratase, Chain A, domain 2"/>
    <property type="match status" value="1"/>
</dbReference>
<dbReference type="PANTHER" id="PTHR11941">
    <property type="entry name" value="ENOYL-COA HYDRATASE-RELATED"/>
    <property type="match status" value="1"/>
</dbReference>
<dbReference type="RefSeq" id="WP_193348925.1">
    <property type="nucleotide sequence ID" value="NZ_CBCSIP010000209.1"/>
</dbReference>
<protein>
    <submittedName>
        <fullName evidence="4">Enoyl-CoA hydratase/isomerase family protein</fullName>
    </submittedName>
</protein>
<dbReference type="Proteomes" id="UP001516472">
    <property type="component" value="Unassembled WGS sequence"/>
</dbReference>
<dbReference type="CDD" id="cd06558">
    <property type="entry name" value="crotonase-like"/>
    <property type="match status" value="1"/>
</dbReference>
<dbReference type="PROSITE" id="PS00166">
    <property type="entry name" value="ENOYL_COA_HYDRATASE"/>
    <property type="match status" value="1"/>
</dbReference>
<gene>
    <name evidence="4" type="ORF">G4177_15465</name>
</gene>
<keyword evidence="2" id="KW-0456">Lyase</keyword>
<dbReference type="PANTHER" id="PTHR11941:SF54">
    <property type="entry name" value="ENOYL-COA HYDRATASE, MITOCHONDRIAL"/>
    <property type="match status" value="1"/>
</dbReference>
<evidence type="ECO:0000313" key="5">
    <source>
        <dbReference type="Proteomes" id="UP001516472"/>
    </source>
</evidence>